<accession>A0A518H5X3</accession>
<evidence type="ECO:0000313" key="3">
    <source>
        <dbReference type="EMBL" id="QDV36237.1"/>
    </source>
</evidence>
<feature type="region of interest" description="Disordered" evidence="1">
    <location>
        <begin position="223"/>
        <end position="339"/>
    </location>
</feature>
<organism evidence="3 4">
    <name type="scientific">Tautonia plasticadhaerens</name>
    <dbReference type="NCBI Taxonomy" id="2527974"/>
    <lineage>
        <taxon>Bacteria</taxon>
        <taxon>Pseudomonadati</taxon>
        <taxon>Planctomycetota</taxon>
        <taxon>Planctomycetia</taxon>
        <taxon>Isosphaerales</taxon>
        <taxon>Isosphaeraceae</taxon>
        <taxon>Tautonia</taxon>
    </lineage>
</organism>
<protein>
    <recommendedName>
        <fullName evidence="2">Transposase IS701-like DDE domain-containing protein</fullName>
    </recommendedName>
</protein>
<dbReference type="KEGG" id="tpla:ElP_41560"/>
<feature type="compositionally biased region" description="Basic and acidic residues" evidence="1">
    <location>
        <begin position="313"/>
        <end position="326"/>
    </location>
</feature>
<gene>
    <name evidence="3" type="ORF">ElP_41560</name>
</gene>
<dbReference type="EMBL" id="CP036426">
    <property type="protein sequence ID" value="QDV36237.1"/>
    <property type="molecule type" value="Genomic_DNA"/>
</dbReference>
<evidence type="ECO:0000259" key="2">
    <source>
        <dbReference type="Pfam" id="PF13546"/>
    </source>
</evidence>
<dbReference type="InterPro" id="IPR038721">
    <property type="entry name" value="IS701-like_DDE_dom"/>
</dbReference>
<reference evidence="3 4" key="1">
    <citation type="submission" date="2019-02" db="EMBL/GenBank/DDBJ databases">
        <title>Deep-cultivation of Planctomycetes and their phenomic and genomic characterization uncovers novel biology.</title>
        <authorList>
            <person name="Wiegand S."/>
            <person name="Jogler M."/>
            <person name="Boedeker C."/>
            <person name="Pinto D."/>
            <person name="Vollmers J."/>
            <person name="Rivas-Marin E."/>
            <person name="Kohn T."/>
            <person name="Peeters S.H."/>
            <person name="Heuer A."/>
            <person name="Rast P."/>
            <person name="Oberbeckmann S."/>
            <person name="Bunk B."/>
            <person name="Jeske O."/>
            <person name="Meyerdierks A."/>
            <person name="Storesund J.E."/>
            <person name="Kallscheuer N."/>
            <person name="Luecker S."/>
            <person name="Lage O.M."/>
            <person name="Pohl T."/>
            <person name="Merkel B.J."/>
            <person name="Hornburger P."/>
            <person name="Mueller R.-W."/>
            <person name="Bruemmer F."/>
            <person name="Labrenz M."/>
            <person name="Spormann A.M."/>
            <person name="Op den Camp H."/>
            <person name="Overmann J."/>
            <person name="Amann R."/>
            <person name="Jetten M.S.M."/>
            <person name="Mascher T."/>
            <person name="Medema M.H."/>
            <person name="Devos D.P."/>
            <person name="Kaster A.-K."/>
            <person name="Ovreas L."/>
            <person name="Rohde M."/>
            <person name="Galperin M.Y."/>
            <person name="Jogler C."/>
        </authorList>
    </citation>
    <scope>NUCLEOTIDE SEQUENCE [LARGE SCALE GENOMIC DNA]</scope>
    <source>
        <strain evidence="3 4">ElP</strain>
    </source>
</reference>
<dbReference type="Proteomes" id="UP000317835">
    <property type="component" value="Chromosome"/>
</dbReference>
<feature type="compositionally biased region" description="Basic residues" evidence="1">
    <location>
        <begin position="267"/>
        <end position="281"/>
    </location>
</feature>
<feature type="domain" description="Transposase IS701-like DDE" evidence="2">
    <location>
        <begin position="16"/>
        <end position="250"/>
    </location>
</feature>
<dbReference type="AlphaFoldDB" id="A0A518H5X3"/>
<proteinExistence type="predicted"/>
<dbReference type="Pfam" id="PF13546">
    <property type="entry name" value="DDE_5"/>
    <property type="match status" value="1"/>
</dbReference>
<evidence type="ECO:0000313" key="4">
    <source>
        <dbReference type="Proteomes" id="UP000317835"/>
    </source>
</evidence>
<sequence>MTIPPEARPLLDALACVFTQPTPHRFVILFGSAILTTGRRTVADILRPADPGASDHLPAGPSSAEWSALRLACQTCRLVLAPVPADQAVILVGDDTAGGHPGRRVYGEARQRDPVPSGHGYTAWRYGHPRVVLAMIVRFPWATRPWALSVLADPDRSEEGDRERCRPHRTPARIMATLSQVMLGGSPDRESVFVGDSGYGAHELARFAHRLRGHLCLVSEPHPEANLFDPPPPYGGQGTAPGQGTSTPQAQAGGRGRHASGPDGGLVRRRRAAGGGGRRHGALVQGRREADTPDVDLRARRDRDAPGRILLQHRPDDDGGGDDRRLPRSLGPGDHLPGGASLARTGEHQGLVSADGARAAPRLPGLYTVVALLYQCPPEAERSGRVECPGKAGMTSSDALTSVRRRLGREWVSPRAGGCTALDQLPEAPHKALFYALAPAA</sequence>
<keyword evidence="4" id="KW-1185">Reference proteome</keyword>
<evidence type="ECO:0000256" key="1">
    <source>
        <dbReference type="SAM" id="MobiDB-lite"/>
    </source>
</evidence>
<dbReference type="OrthoDB" id="264094at2"/>
<feature type="compositionally biased region" description="Basic and acidic residues" evidence="1">
    <location>
        <begin position="286"/>
        <end position="306"/>
    </location>
</feature>
<name>A0A518H5X3_9BACT</name>